<feature type="domain" description="NAD-dependent epimerase/dehydratase" evidence="1">
    <location>
        <begin position="3"/>
        <end position="101"/>
    </location>
</feature>
<dbReference type="AlphaFoldDB" id="A0A7I7XW21"/>
<dbReference type="InterPro" id="IPR036291">
    <property type="entry name" value="NAD(P)-bd_dom_sf"/>
</dbReference>
<evidence type="ECO:0000313" key="2">
    <source>
        <dbReference type="EMBL" id="BBZ33505.1"/>
    </source>
</evidence>
<proteinExistence type="predicted"/>
<evidence type="ECO:0000259" key="1">
    <source>
        <dbReference type="Pfam" id="PF01370"/>
    </source>
</evidence>
<reference evidence="2" key="2">
    <citation type="submission" date="2020-02" db="EMBL/GenBank/DDBJ databases">
        <authorList>
            <person name="Matsumoto Y."/>
            <person name="Motooka D."/>
            <person name="Nakamura S."/>
        </authorList>
    </citation>
    <scope>NUCLEOTIDE SEQUENCE</scope>
    <source>
        <strain evidence="2">JCM 13671</strain>
    </source>
</reference>
<protein>
    <recommendedName>
        <fullName evidence="1">NAD-dependent epimerase/dehydratase domain-containing protein</fullName>
    </recommendedName>
</protein>
<accession>A0A7I7XW21</accession>
<evidence type="ECO:0000313" key="3">
    <source>
        <dbReference type="Proteomes" id="UP000466931"/>
    </source>
</evidence>
<organism evidence="2 3">
    <name type="scientific">Mycolicibacterium confluentis</name>
    <dbReference type="NCBI Taxonomy" id="28047"/>
    <lineage>
        <taxon>Bacteria</taxon>
        <taxon>Bacillati</taxon>
        <taxon>Actinomycetota</taxon>
        <taxon>Actinomycetes</taxon>
        <taxon>Mycobacteriales</taxon>
        <taxon>Mycobacteriaceae</taxon>
        <taxon>Mycolicibacterium</taxon>
    </lineage>
</organism>
<reference evidence="2" key="1">
    <citation type="journal article" date="2019" name="Emerg. Microbes Infect.">
        <title>Comprehensive subspecies identification of 175 nontuberculous mycobacteria species based on 7547 genomic profiles.</title>
        <authorList>
            <person name="Matsumoto Y."/>
            <person name="Kinjo T."/>
            <person name="Motooka D."/>
            <person name="Nabeya D."/>
            <person name="Jung N."/>
            <person name="Uechi K."/>
            <person name="Horii T."/>
            <person name="Iida T."/>
            <person name="Fujita J."/>
            <person name="Nakamura S."/>
        </authorList>
    </citation>
    <scope>NUCLEOTIDE SEQUENCE [LARGE SCALE GENOMIC DNA]</scope>
    <source>
        <strain evidence="2">JCM 13671</strain>
    </source>
</reference>
<keyword evidence="3" id="KW-1185">Reference proteome</keyword>
<sequence>MHILITGADSVIGQTAAARLAAAGHRVVGVVQRTPSGLDRRVEWVRAGLEAAALQRLANSADAVLHLAPIEPDVPHSAGIAGVVQVSHVAARAGARLLFVSQAAGDPALYRQAEELVASSWTPSLIIRVAALVSRQRDWMVDRTAAAIGSADVDTRVRVLHTDDLHRFLLRSIGSHRTGTVDLGTEPVPASSARRWLDGAGRRRRRGPAWPVLHAPLDTGALRNEWDFSLGWGAAEALADMGRTVVAGPVIPVAEVVTPSPGARASTHSGEFDDTIAAAFPMFSAWGTSDALPGPLTPMTIDVQGRGLRAAHRVTSEILGLRGELAGEWQHRSTAVFGHRLFTGVSVSEAVAATVPQAMRRPAVIARLSQVSRHYTRWCDDHSRLPGHAGGSWSGTTDAGLDTRLLLLRDRIAQGWTLASMGSLVENLLLRLVDRDLAGIPSPSEMTATPHLAQATALLAAELRRNPRLREIAKSGDLGALRTESPSAAASIAAAIGRVGHRGPGEAELANPVTADSPSQLLAAAALAVEVEPERVVVQGRRGLPTPLRRAEEIRRARELVWDVTMRNTHELRTALRAKGARLTASRRLAAAEDIWYLTLDEVVSPPIGTRLVVERRRAERERLQALSMPQTISVRWVPLPVADDDVEVGDVPVNGVAANGAAAHVTELEPQVQGQAQTLEPQVQA</sequence>
<gene>
    <name evidence="2" type="ORF">MCNF_21100</name>
</gene>
<dbReference type="Pfam" id="PF01370">
    <property type="entry name" value="Epimerase"/>
    <property type="match status" value="1"/>
</dbReference>
<dbReference type="InterPro" id="IPR001509">
    <property type="entry name" value="Epimerase_deHydtase"/>
</dbReference>
<name>A0A7I7XW21_9MYCO</name>
<dbReference type="Gene3D" id="3.40.50.720">
    <property type="entry name" value="NAD(P)-binding Rossmann-like Domain"/>
    <property type="match status" value="1"/>
</dbReference>
<dbReference type="Proteomes" id="UP000466931">
    <property type="component" value="Chromosome"/>
</dbReference>
<dbReference type="SUPFAM" id="SSF51735">
    <property type="entry name" value="NAD(P)-binding Rossmann-fold domains"/>
    <property type="match status" value="1"/>
</dbReference>
<dbReference type="RefSeq" id="WP_163645364.1">
    <property type="nucleotide sequence ID" value="NZ_AP022612.1"/>
</dbReference>
<dbReference type="EMBL" id="AP022612">
    <property type="protein sequence ID" value="BBZ33505.1"/>
    <property type="molecule type" value="Genomic_DNA"/>
</dbReference>